<keyword evidence="2" id="KW-0489">Methyltransferase</keyword>
<dbReference type="EMBL" id="RCMK01000066">
    <property type="protein sequence ID" value="KAG2950677.1"/>
    <property type="molecule type" value="Genomic_DNA"/>
</dbReference>
<dbReference type="GO" id="GO:0052905">
    <property type="term" value="F:tRNA (guanosine(9)-N1)-methyltransferase activity"/>
    <property type="evidence" value="ECO:0007669"/>
    <property type="project" value="UniProtKB-EC"/>
</dbReference>
<keyword evidence="4" id="KW-0949">S-adenosyl-L-methionine</keyword>
<proteinExistence type="predicted"/>
<dbReference type="Proteomes" id="UP000774804">
    <property type="component" value="Unassembled WGS sequence"/>
</dbReference>
<dbReference type="PANTHER" id="PTHR13563">
    <property type="entry name" value="TRNA (GUANINE-9-) METHYLTRANSFERASE"/>
    <property type="match status" value="1"/>
</dbReference>
<dbReference type="EMBL" id="RCMI01000029">
    <property type="protein sequence ID" value="KAG2941227.1"/>
    <property type="molecule type" value="Genomic_DNA"/>
</dbReference>
<comment type="catalytic activity">
    <reaction evidence="5">
        <text>guanosine(9) in tRNA + S-adenosyl-L-methionine = N(1)-methylguanosine(9) in tRNA + S-adenosyl-L-homocysteine + H(+)</text>
        <dbReference type="Rhea" id="RHEA:43156"/>
        <dbReference type="Rhea" id="RHEA-COMP:10367"/>
        <dbReference type="Rhea" id="RHEA-COMP:10368"/>
        <dbReference type="ChEBI" id="CHEBI:15378"/>
        <dbReference type="ChEBI" id="CHEBI:57856"/>
        <dbReference type="ChEBI" id="CHEBI:59789"/>
        <dbReference type="ChEBI" id="CHEBI:73542"/>
        <dbReference type="ChEBI" id="CHEBI:74269"/>
        <dbReference type="EC" id="2.1.1.221"/>
    </reaction>
</comment>
<sequence length="422" mass="47827">MLRAKRPARERQKKARFELLHSMTEEERRAFLIQETAEKEEALQRLQRAAAADSSSQRIAIDLSFDSIMNDKEIRSLANQLKLSYGLIKQMSEPFQLVCCNPSAQLEHSLERFGASNWHIQWRRGAASVAEHFPPEELIYLSPDSPNVLEKMDPTKIYVIGGIVDKSRKKGASLNAATEAGITTVRLPIQEHITERLDHILNVNTVVDVLINFREIGDWPRALDIALPQRKRSQIGRKAIRRRQKQQMLQNAGEPKDAVPIQANQNKIKQHLVSSDSTETPEAELSLTEDLSLWQEPFQGSTLTVGKGILLGLAQTTVPQCVVYYGRDSRIRAQTTMSSRCQLPEAQYIFCLKTPRQLNRCSYELYDVGVVSFPVPRNAATRRAFNLKSVQHGSIISFCSTLGVYSACLLTRHYQNTAEEQW</sequence>
<evidence type="ECO:0000256" key="2">
    <source>
        <dbReference type="ARBA" id="ARBA00022603"/>
    </source>
</evidence>
<evidence type="ECO:0000313" key="10">
    <source>
        <dbReference type="EMBL" id="KAG3226942.1"/>
    </source>
</evidence>
<dbReference type="GO" id="GO:0000049">
    <property type="term" value="F:tRNA binding"/>
    <property type="evidence" value="ECO:0007669"/>
    <property type="project" value="TreeGrafter"/>
</dbReference>
<dbReference type="VEuPathDB" id="FungiDB:PC110_g14992"/>
<dbReference type="PROSITE" id="PS51675">
    <property type="entry name" value="SAM_MT_TRM10"/>
    <property type="match status" value="1"/>
</dbReference>
<dbReference type="EMBL" id="RCMV01000046">
    <property type="protein sequence ID" value="KAG3226942.1"/>
    <property type="molecule type" value="Genomic_DNA"/>
</dbReference>
<evidence type="ECO:0000256" key="5">
    <source>
        <dbReference type="ARBA" id="ARBA00048434"/>
    </source>
</evidence>
<evidence type="ECO:0000256" key="4">
    <source>
        <dbReference type="ARBA" id="ARBA00022691"/>
    </source>
</evidence>
<evidence type="ECO:0000313" key="11">
    <source>
        <dbReference type="Proteomes" id="UP000735874"/>
    </source>
</evidence>
<evidence type="ECO:0000259" key="6">
    <source>
        <dbReference type="PROSITE" id="PS51675"/>
    </source>
</evidence>
<dbReference type="EC" id="2.1.1.221" evidence="1"/>
<dbReference type="CDD" id="cd18089">
    <property type="entry name" value="SPOUT_Trm10-like"/>
    <property type="match status" value="1"/>
</dbReference>
<evidence type="ECO:0000256" key="1">
    <source>
        <dbReference type="ARBA" id="ARBA00012797"/>
    </source>
</evidence>
<keyword evidence="3" id="KW-0808">Transferase</keyword>
<dbReference type="InterPro" id="IPR028564">
    <property type="entry name" value="MT_TRM10-typ"/>
</dbReference>
<dbReference type="PANTHER" id="PTHR13563:SF13">
    <property type="entry name" value="TRNA METHYLTRANSFERASE 10 HOMOLOG A"/>
    <property type="match status" value="1"/>
</dbReference>
<evidence type="ECO:0000313" key="9">
    <source>
        <dbReference type="EMBL" id="KAG2950677.1"/>
    </source>
</evidence>
<gene>
    <name evidence="7" type="ORF">PC113_g4111</name>
    <name evidence="8" type="ORF">PC115_g2091</name>
    <name evidence="9" type="ORF">PC117_g4242</name>
    <name evidence="10" type="ORF">PC129_g2493</name>
</gene>
<dbReference type="Proteomes" id="UP000760860">
    <property type="component" value="Unassembled WGS sequence"/>
</dbReference>
<dbReference type="GO" id="GO:0002939">
    <property type="term" value="P:tRNA N1-guanine methylation"/>
    <property type="evidence" value="ECO:0007669"/>
    <property type="project" value="TreeGrafter"/>
</dbReference>
<dbReference type="AlphaFoldDB" id="A0A8T0ZSL7"/>
<protein>
    <recommendedName>
        <fullName evidence="1">tRNA (guanine(9)-N(1))-methyltransferase</fullName>
        <ecNumber evidence="1">2.1.1.221</ecNumber>
    </recommendedName>
</protein>
<dbReference type="InterPro" id="IPR038459">
    <property type="entry name" value="MT_TRM10-typ_sf"/>
</dbReference>
<dbReference type="Proteomes" id="UP000735874">
    <property type="component" value="Unassembled WGS sequence"/>
</dbReference>
<accession>A0A8T0ZSL7</accession>
<name>A0A8T0ZSL7_9STRA</name>
<reference evidence="7" key="1">
    <citation type="submission" date="2018-10" db="EMBL/GenBank/DDBJ databases">
        <title>Effector identification in a new, highly contiguous assembly of the strawberry crown rot pathogen Phytophthora cactorum.</title>
        <authorList>
            <person name="Armitage A.D."/>
            <person name="Nellist C.F."/>
            <person name="Bates H."/>
            <person name="Vickerstaff R.J."/>
            <person name="Harrison R.J."/>
        </authorList>
    </citation>
    <scope>NUCLEOTIDE SEQUENCE</scope>
    <source>
        <strain evidence="7">15-7</strain>
        <strain evidence="8">4032</strain>
        <strain evidence="9">4040</strain>
        <strain evidence="10">P421</strain>
    </source>
</reference>
<dbReference type="Gene3D" id="3.40.1280.30">
    <property type="match status" value="1"/>
</dbReference>
<evidence type="ECO:0000313" key="7">
    <source>
        <dbReference type="EMBL" id="KAG2864953.1"/>
    </source>
</evidence>
<dbReference type="GO" id="GO:0005634">
    <property type="term" value="C:nucleus"/>
    <property type="evidence" value="ECO:0007669"/>
    <property type="project" value="TreeGrafter"/>
</dbReference>
<comment type="caution">
    <text evidence="7">The sequence shown here is derived from an EMBL/GenBank/DDBJ whole genome shotgun (WGS) entry which is preliminary data.</text>
</comment>
<evidence type="ECO:0000256" key="3">
    <source>
        <dbReference type="ARBA" id="ARBA00022679"/>
    </source>
</evidence>
<feature type="domain" description="SAM-dependent MTase TRM10-type" evidence="6">
    <location>
        <begin position="44"/>
        <end position="234"/>
    </location>
</feature>
<organism evidence="7 11">
    <name type="scientific">Phytophthora cactorum</name>
    <dbReference type="NCBI Taxonomy" id="29920"/>
    <lineage>
        <taxon>Eukaryota</taxon>
        <taxon>Sar</taxon>
        <taxon>Stramenopiles</taxon>
        <taxon>Oomycota</taxon>
        <taxon>Peronosporomycetes</taxon>
        <taxon>Peronosporales</taxon>
        <taxon>Peronosporaceae</taxon>
        <taxon>Phytophthora</taxon>
    </lineage>
</organism>
<dbReference type="EMBL" id="RCMG01000068">
    <property type="protein sequence ID" value="KAG2864953.1"/>
    <property type="molecule type" value="Genomic_DNA"/>
</dbReference>
<dbReference type="InterPro" id="IPR007356">
    <property type="entry name" value="tRNA_m1G_MeTrfase_euk"/>
</dbReference>
<dbReference type="Proteomes" id="UP000736787">
    <property type="component" value="Unassembled WGS sequence"/>
</dbReference>
<evidence type="ECO:0000313" key="8">
    <source>
        <dbReference type="EMBL" id="KAG2941227.1"/>
    </source>
</evidence>